<evidence type="ECO:0000256" key="3">
    <source>
        <dbReference type="ARBA" id="ARBA00022827"/>
    </source>
</evidence>
<comment type="cofactor">
    <cofactor evidence="1">
        <name>FAD</name>
        <dbReference type="ChEBI" id="CHEBI:57692"/>
    </cofactor>
</comment>
<proteinExistence type="predicted"/>
<evidence type="ECO:0000256" key="1">
    <source>
        <dbReference type="ARBA" id="ARBA00001974"/>
    </source>
</evidence>
<evidence type="ECO:0000256" key="4">
    <source>
        <dbReference type="ARBA" id="ARBA00023002"/>
    </source>
</evidence>
<dbReference type="eggNOG" id="COG0446">
    <property type="taxonomic scope" value="Bacteria"/>
</dbReference>
<dbReference type="PRINTS" id="PR00368">
    <property type="entry name" value="FADPNR"/>
</dbReference>
<evidence type="ECO:0000259" key="6">
    <source>
        <dbReference type="Pfam" id="PF14759"/>
    </source>
</evidence>
<organism evidence="7 8">
    <name type="scientific">Paraburkholderia xenovorans (strain LB400)</name>
    <dbReference type="NCBI Taxonomy" id="266265"/>
    <lineage>
        <taxon>Bacteria</taxon>
        <taxon>Pseudomonadati</taxon>
        <taxon>Pseudomonadota</taxon>
        <taxon>Betaproteobacteria</taxon>
        <taxon>Burkholderiales</taxon>
        <taxon>Burkholderiaceae</taxon>
        <taxon>Paraburkholderia</taxon>
    </lineage>
</organism>
<dbReference type="PANTHER" id="PTHR43557">
    <property type="entry name" value="APOPTOSIS-INDUCING FACTOR 1"/>
    <property type="match status" value="1"/>
</dbReference>
<dbReference type="PRINTS" id="PR00411">
    <property type="entry name" value="PNDRDTASEI"/>
</dbReference>
<dbReference type="SUPFAM" id="SSF55424">
    <property type="entry name" value="FAD/NAD-linked reductases, dimerisation (C-terminal) domain"/>
    <property type="match status" value="1"/>
</dbReference>
<dbReference type="STRING" id="266265.Bxe_C0579"/>
<evidence type="ECO:0000313" key="8">
    <source>
        <dbReference type="Proteomes" id="UP000001817"/>
    </source>
</evidence>
<evidence type="ECO:0000313" key="7">
    <source>
        <dbReference type="EMBL" id="ABE36477.1"/>
    </source>
</evidence>
<dbReference type="GO" id="GO:0005737">
    <property type="term" value="C:cytoplasm"/>
    <property type="evidence" value="ECO:0007669"/>
    <property type="project" value="TreeGrafter"/>
</dbReference>
<dbReference type="GO" id="GO:0016651">
    <property type="term" value="F:oxidoreductase activity, acting on NAD(P)H"/>
    <property type="evidence" value="ECO:0007669"/>
    <property type="project" value="TreeGrafter"/>
</dbReference>
<keyword evidence="2" id="KW-0285">Flavoprotein</keyword>
<dbReference type="PANTHER" id="PTHR43557:SF2">
    <property type="entry name" value="RIESKE DOMAIN-CONTAINING PROTEIN-RELATED"/>
    <property type="match status" value="1"/>
</dbReference>
<dbReference type="Pfam" id="PF07992">
    <property type="entry name" value="Pyr_redox_2"/>
    <property type="match status" value="1"/>
</dbReference>
<dbReference type="KEGG" id="bxb:DR64_7867"/>
<dbReference type="PATRIC" id="fig|266265.5.peg.8338"/>
<dbReference type="RefSeq" id="WP_011493733.1">
    <property type="nucleotide sequence ID" value="NC_007953.1"/>
</dbReference>
<dbReference type="Proteomes" id="UP000001817">
    <property type="component" value="Chromosome 3"/>
</dbReference>
<gene>
    <name evidence="7" type="ORF">Bxe_C0579</name>
</gene>
<dbReference type="EMBL" id="CP000272">
    <property type="protein sequence ID" value="ABE36477.1"/>
    <property type="molecule type" value="Genomic_DNA"/>
</dbReference>
<protein>
    <submittedName>
        <fullName evidence="7">FAD-dependent pyridine nucleotide-disulfide oxidoreductase</fullName>
        <ecNumber evidence="7">1.18.1.3</ecNumber>
    </submittedName>
</protein>
<dbReference type="EC" id="1.18.1.3" evidence="7"/>
<evidence type="ECO:0000256" key="2">
    <source>
        <dbReference type="ARBA" id="ARBA00022630"/>
    </source>
</evidence>
<dbReference type="InterPro" id="IPR036188">
    <property type="entry name" value="FAD/NAD-bd_sf"/>
</dbReference>
<dbReference type="Gene3D" id="3.30.390.30">
    <property type="match status" value="1"/>
</dbReference>
<dbReference type="Gene3D" id="3.50.50.60">
    <property type="entry name" value="FAD/NAD(P)-binding domain"/>
    <property type="match status" value="2"/>
</dbReference>
<dbReference type="InterPro" id="IPR028202">
    <property type="entry name" value="Reductase_C"/>
</dbReference>
<keyword evidence="4 7" id="KW-0560">Oxidoreductase</keyword>
<dbReference type="InterPro" id="IPR023753">
    <property type="entry name" value="FAD/NAD-binding_dom"/>
</dbReference>
<keyword evidence="8" id="KW-1185">Reference proteome</keyword>
<dbReference type="InterPro" id="IPR016156">
    <property type="entry name" value="FAD/NAD-linked_Rdtase_dimer_sf"/>
</dbReference>
<evidence type="ECO:0000259" key="5">
    <source>
        <dbReference type="Pfam" id="PF07992"/>
    </source>
</evidence>
<dbReference type="OrthoDB" id="9769238at2"/>
<reference evidence="7 8" key="1">
    <citation type="journal article" date="2006" name="Proc. Natl. Acad. Sci. U.S.A.">
        <title>Burkholderia xenovorans LB400 harbors a multi-replicon, 9.73-Mbp genome shaped for versatility.</title>
        <authorList>
            <person name="Chain P.S."/>
            <person name="Denef V.J."/>
            <person name="Konstantinidis K.T."/>
            <person name="Vergez L.M."/>
            <person name="Agullo L."/>
            <person name="Reyes V.L."/>
            <person name="Hauser L."/>
            <person name="Cordova M."/>
            <person name="Gomez L."/>
            <person name="Gonzalez M."/>
            <person name="Land M."/>
            <person name="Lao V."/>
            <person name="Larimer F."/>
            <person name="LiPuma J.J."/>
            <person name="Mahenthiralingam E."/>
            <person name="Malfatti S.A."/>
            <person name="Marx C.J."/>
            <person name="Parnell J.J."/>
            <person name="Ramette A."/>
            <person name="Richardson P."/>
            <person name="Seeger M."/>
            <person name="Smith D."/>
            <person name="Spilker T."/>
            <person name="Sul W.J."/>
            <person name="Tsoi T.V."/>
            <person name="Ulrich L.E."/>
            <person name="Zhulin I.B."/>
            <person name="Tiedje J.M."/>
        </authorList>
    </citation>
    <scope>NUCLEOTIDE SEQUENCE [LARGE SCALE GENOMIC DNA]</scope>
    <source>
        <strain evidence="7 8">LB400</strain>
    </source>
</reference>
<dbReference type="GO" id="GO:0008860">
    <property type="term" value="F:ferredoxin-NAD+ reductase activity"/>
    <property type="evidence" value="ECO:0007669"/>
    <property type="project" value="UniProtKB-EC"/>
</dbReference>
<feature type="domain" description="Reductase C-terminal" evidence="6">
    <location>
        <begin position="321"/>
        <end position="403"/>
    </location>
</feature>
<dbReference type="Pfam" id="PF14759">
    <property type="entry name" value="Reductase_C"/>
    <property type="match status" value="1"/>
</dbReference>
<keyword evidence="3" id="KW-0274">FAD</keyword>
<dbReference type="InterPro" id="IPR050446">
    <property type="entry name" value="FAD-oxidoreductase/Apoptosis"/>
</dbReference>
<feature type="domain" description="FAD/NAD(P)-binding" evidence="5">
    <location>
        <begin position="5"/>
        <end position="302"/>
    </location>
</feature>
<name>Q13HG2_PARXL</name>
<dbReference type="SUPFAM" id="SSF51905">
    <property type="entry name" value="FAD/NAD(P)-binding domain"/>
    <property type="match status" value="2"/>
</dbReference>
<dbReference type="KEGG" id="bxe:Bxe_C0579"/>
<accession>Q13HG2</accession>
<sequence>MSVQHLVIVGAGQAGFQTAASLRQAGFTGGIALVGDEPGVPYQRPPLSKAYLLGKIGTAALRFRPDEWFDQQHVERLQATVAAIDRDARCVVLADGARLAYDHLVLATGARNRVPSVDGIELDGVFGIRTLADADALSSRVDAARNVVVIGAGFIGLEFAAVAAAKGLSVRVIELGQRPMARALSEPMSALFGDAHRSWGVVFDFGQTVTRFIGKDGKVTAVETGSGEWVPADLVVYGIGVLPNTEIAAAAGLCVDNGICVDEQLVTSDPAISAIGDAVSFPCAWSATRVRLESVQNAVDQARAVAARLVGTPAPYNALPWFWSDQGDLKLQIAGLSGGHDEAVVIGSIEQRQFSVLCFREDRLIAVESCNRATDHMAARKLLARGTALRVADARTPGFDFRAYESSSRDVPVCQ</sequence>
<dbReference type="AlphaFoldDB" id="Q13HG2"/>